<protein>
    <submittedName>
        <fullName evidence="2">Uncharacterized protein</fullName>
    </submittedName>
</protein>
<proteinExistence type="predicted"/>
<feature type="compositionally biased region" description="Polar residues" evidence="1">
    <location>
        <begin position="42"/>
        <end position="52"/>
    </location>
</feature>
<name>A0A2L2TAZ4_9HYPO</name>
<dbReference type="AlphaFoldDB" id="A0A2L2TAZ4"/>
<dbReference type="EMBL" id="LN649230">
    <property type="protein sequence ID" value="CEI60096.1"/>
    <property type="molecule type" value="Genomic_DNA"/>
</dbReference>
<accession>A0A2L2TAZ4</accession>
<feature type="compositionally biased region" description="Basic and acidic residues" evidence="1">
    <location>
        <begin position="32"/>
        <end position="41"/>
    </location>
</feature>
<feature type="region of interest" description="Disordered" evidence="1">
    <location>
        <begin position="1"/>
        <end position="66"/>
    </location>
</feature>
<dbReference type="STRING" id="56646.A0A2L2TAZ4"/>
<dbReference type="Proteomes" id="UP000245910">
    <property type="component" value="Chromosome II"/>
</dbReference>
<keyword evidence="3" id="KW-1185">Reference proteome</keyword>
<sequence length="260" mass="29260">MSSSTRHTNRRQRHSTASNLPRQKSVALIDHLLQENEELRAQTRSSSPQTRNADAPWQPTPTSNNHEDVAGESILEEIDWFAHTRTSDTPIWIGEISDAAFATRFRQFALSSRTPRHIPRTQFASDDTLRLLATTNAAWPTPTRAKLLLSYSPTKRGFLQQLEQNGNPAAMEFYSHIKEIQITLETWRSTPHQPNVSQTSEDHGSAETFQSAMVNQPSGVSGLQDVEHGLVATEGSPLNLSFLDDWIYDNALQQICWQGE</sequence>
<organism evidence="2 3">
    <name type="scientific">Fusarium venenatum</name>
    <dbReference type="NCBI Taxonomy" id="56646"/>
    <lineage>
        <taxon>Eukaryota</taxon>
        <taxon>Fungi</taxon>
        <taxon>Dikarya</taxon>
        <taxon>Ascomycota</taxon>
        <taxon>Pezizomycotina</taxon>
        <taxon>Sordariomycetes</taxon>
        <taxon>Hypocreomycetidae</taxon>
        <taxon>Hypocreales</taxon>
        <taxon>Nectriaceae</taxon>
        <taxon>Fusarium</taxon>
    </lineage>
</organism>
<reference evidence="3" key="1">
    <citation type="submission" date="2014-10" db="EMBL/GenBank/DDBJ databases">
        <authorList>
            <person name="King R."/>
        </authorList>
    </citation>
    <scope>NUCLEOTIDE SEQUENCE [LARGE SCALE GENOMIC DNA]</scope>
    <source>
        <strain evidence="3">A3/5</strain>
    </source>
</reference>
<evidence type="ECO:0000256" key="1">
    <source>
        <dbReference type="SAM" id="MobiDB-lite"/>
    </source>
</evidence>
<evidence type="ECO:0000313" key="3">
    <source>
        <dbReference type="Proteomes" id="UP000245910"/>
    </source>
</evidence>
<evidence type="ECO:0000313" key="2">
    <source>
        <dbReference type="EMBL" id="CEI60096.1"/>
    </source>
</evidence>